<feature type="transmembrane region" description="Helical" evidence="1">
    <location>
        <begin position="50"/>
        <end position="76"/>
    </location>
</feature>
<keyword evidence="1" id="KW-0472">Membrane</keyword>
<name>A0AB39JB29_9BACT</name>
<dbReference type="AlphaFoldDB" id="A0AB39JB29"/>
<dbReference type="Pfam" id="PF13624">
    <property type="entry name" value="SurA_N_3"/>
    <property type="match status" value="1"/>
</dbReference>
<evidence type="ECO:0000256" key="1">
    <source>
        <dbReference type="SAM" id="Phobius"/>
    </source>
</evidence>
<evidence type="ECO:0000313" key="2">
    <source>
        <dbReference type="EMBL" id="XDN89187.1"/>
    </source>
</evidence>
<organism evidence="2">
    <name type="scientific">Candidatus Nanosynbacter sp. TM7-074</name>
    <dbReference type="NCBI Taxonomy" id="3158573"/>
    <lineage>
        <taxon>Bacteria</taxon>
        <taxon>Candidatus Saccharimonadota</taxon>
        <taxon>Candidatus Saccharimonadia</taxon>
        <taxon>Candidatus Nanosynbacterales</taxon>
        <taxon>Candidatus Nanosynbacteraceae</taxon>
        <taxon>Candidatus Nanosynbacter</taxon>
    </lineage>
</organism>
<keyword evidence="1" id="KW-1133">Transmembrane helix</keyword>
<dbReference type="RefSeq" id="WP_369000460.1">
    <property type="nucleotide sequence ID" value="NZ_CP158487.1"/>
</dbReference>
<sequence length="332" mass="37924">MKNLLNRKDKKQPKKLPTRITNDTVAQHREKVLAAGRKHKYPIQYTKRRLVWITMFVSVAILAIFVGLGWAQLYLWKDTSDIAYRITKILPLPVANIDGENANYSDYLLYHRSSLAVLQTQGQSDQKDKVKFYQNQSINKALEVAYAKRLARENNITVDDNKVQDLIKKQQESSKLSQSAYESVVKDNLHWSMDELKIAMKYTLLKQEVSFKIDKTADDLVSTIQNKVKSGKSLKDIADEMGNKVQPVFNLSVSTDNSDGGLTKSATLLAKGKISEPVKTLAGDGYYFVTLNSLEDNMVNYSYVKVPLTEFNNRFNYLKNNNKVKYFISIDK</sequence>
<accession>A0AB39JB29</accession>
<protein>
    <submittedName>
        <fullName evidence="2">SurA N-terminal domain-containing protein</fullName>
    </submittedName>
</protein>
<gene>
    <name evidence="2" type="ORF">TM074_00525</name>
</gene>
<dbReference type="SUPFAM" id="SSF109998">
    <property type="entry name" value="Triger factor/SurA peptide-binding domain-like"/>
    <property type="match status" value="1"/>
</dbReference>
<dbReference type="InterPro" id="IPR027304">
    <property type="entry name" value="Trigger_fact/SurA_dom_sf"/>
</dbReference>
<dbReference type="EMBL" id="CP158487">
    <property type="protein sequence ID" value="XDN89187.1"/>
    <property type="molecule type" value="Genomic_DNA"/>
</dbReference>
<proteinExistence type="predicted"/>
<reference evidence="2" key="1">
    <citation type="submission" date="2024-06" db="EMBL/GenBank/DDBJ databases">
        <authorList>
            <person name="Atkinson C."/>
            <person name="McLean J."/>
            <person name="Gallagher L."/>
            <person name="Bor B."/>
            <person name="Mougous J."/>
        </authorList>
    </citation>
    <scope>NUCLEOTIDE SEQUENCE</scope>
    <source>
        <strain evidence="2">TM7-074</strain>
    </source>
</reference>
<keyword evidence="1" id="KW-0812">Transmembrane</keyword>